<organism evidence="1 2">
    <name type="scientific">Sediminicola luteus</name>
    <dbReference type="NCBI Taxonomy" id="319238"/>
    <lineage>
        <taxon>Bacteria</taxon>
        <taxon>Pseudomonadati</taxon>
        <taxon>Bacteroidota</taxon>
        <taxon>Flavobacteriia</taxon>
        <taxon>Flavobacteriales</taxon>
        <taxon>Flavobacteriaceae</taxon>
        <taxon>Sediminicola</taxon>
    </lineage>
</organism>
<dbReference type="RefSeq" id="WP_097440257.1">
    <property type="nucleotide sequence ID" value="NZ_KZ300476.1"/>
</dbReference>
<evidence type="ECO:0000313" key="2">
    <source>
        <dbReference type="Proteomes" id="UP000219559"/>
    </source>
</evidence>
<evidence type="ECO:0000313" key="1">
    <source>
        <dbReference type="EMBL" id="PCE64978.1"/>
    </source>
</evidence>
<dbReference type="EMBL" id="NBWU01000002">
    <property type="protein sequence ID" value="PCE64978.1"/>
    <property type="molecule type" value="Genomic_DNA"/>
</dbReference>
<dbReference type="OrthoDB" id="1163933at2"/>
<evidence type="ECO:0008006" key="3">
    <source>
        <dbReference type="Google" id="ProtNLM"/>
    </source>
</evidence>
<dbReference type="InterPro" id="IPR018899">
    <property type="entry name" value="Conjug_transposon_Tra0"/>
</dbReference>
<dbReference type="Pfam" id="PF10626">
    <property type="entry name" value="TraO"/>
    <property type="match status" value="1"/>
</dbReference>
<reference evidence="1 2" key="1">
    <citation type="submission" date="2017-04" db="EMBL/GenBank/DDBJ databases">
        <title>A new member of the family Flavobacteriaceae isolated from ascidians.</title>
        <authorList>
            <person name="Chen L."/>
        </authorList>
    </citation>
    <scope>NUCLEOTIDE SEQUENCE [LARGE SCALE GENOMIC DNA]</scope>
    <source>
        <strain evidence="1 2">HQA918</strain>
    </source>
</reference>
<proteinExistence type="predicted"/>
<dbReference type="AlphaFoldDB" id="A0A2A4GAH3"/>
<protein>
    <recommendedName>
        <fullName evidence="3">Conjugal transfer protein TraO</fullName>
    </recommendedName>
</protein>
<sequence length="185" mass="20517">MRKIKRYAFVLIGILSFLLGGQHLKAQNYASSLELSSGIVEDGYGINAGYNYYLNRFRYIQGAVFLSFAEDNQQGFSVPYNNFTLNIGYFNNIIEALNRKFTASLGAGPVVGYEIINNGEQELSTGALVNNSSEFIYGGFVGAELDFYLSESFSIIGKANQYYHPSSDLGQFAFFGGVGIRYILF</sequence>
<dbReference type="Proteomes" id="UP000219559">
    <property type="component" value="Unassembled WGS sequence"/>
</dbReference>
<keyword evidence="2" id="KW-1185">Reference proteome</keyword>
<name>A0A2A4GAH3_9FLAO</name>
<accession>A0A2A4GAH3</accession>
<gene>
    <name evidence="1" type="ORF">B7P33_07410</name>
</gene>
<comment type="caution">
    <text evidence="1">The sequence shown here is derived from an EMBL/GenBank/DDBJ whole genome shotgun (WGS) entry which is preliminary data.</text>
</comment>